<dbReference type="SFLD" id="SFLDG01063">
    <property type="entry name" value="activating_enzymes__group_1"/>
    <property type="match status" value="1"/>
</dbReference>
<dbReference type="GO" id="GO:0043365">
    <property type="term" value="F:[formate-C-acetyltransferase]-activating enzyme activity"/>
    <property type="evidence" value="ECO:0007669"/>
    <property type="project" value="UniProtKB-EC"/>
</dbReference>
<dbReference type="InterPro" id="IPR013785">
    <property type="entry name" value="Aldolase_TIM"/>
</dbReference>
<dbReference type="EC" id="1.97.1.4" evidence="7"/>
<dbReference type="SFLD" id="SFLDF00299">
    <property type="entry name" value="anaerobic_ribonucleoside-triph"/>
    <property type="match status" value="1"/>
</dbReference>
<dbReference type="EMBL" id="JACHIW010000001">
    <property type="protein sequence ID" value="MBB5152870.1"/>
    <property type="molecule type" value="Genomic_DNA"/>
</dbReference>
<organism evidence="7 8">
    <name type="scientific">Saccharopolyspora phatthalungensis</name>
    <dbReference type="NCBI Taxonomy" id="664693"/>
    <lineage>
        <taxon>Bacteria</taxon>
        <taxon>Bacillati</taxon>
        <taxon>Actinomycetota</taxon>
        <taxon>Actinomycetes</taxon>
        <taxon>Pseudonocardiales</taxon>
        <taxon>Pseudonocardiaceae</taxon>
        <taxon>Saccharopolyspora</taxon>
    </lineage>
</organism>
<keyword evidence="3" id="KW-0949">S-adenosyl-L-methionine</keyword>
<protein>
    <submittedName>
        <fullName evidence="7">Anaerobic ribonucleoside-triphosphate reductase activating protein</fullName>
        <ecNumber evidence="7">1.97.1.4</ecNumber>
    </submittedName>
</protein>
<evidence type="ECO:0000256" key="4">
    <source>
        <dbReference type="ARBA" id="ARBA00022723"/>
    </source>
</evidence>
<dbReference type="AlphaFoldDB" id="A0A840PYN2"/>
<comment type="caution">
    <text evidence="7">The sequence shown here is derived from an EMBL/GenBank/DDBJ whole genome shotgun (WGS) entry which is preliminary data.</text>
</comment>
<dbReference type="Gene3D" id="3.20.20.70">
    <property type="entry name" value="Aldolase class I"/>
    <property type="match status" value="1"/>
</dbReference>
<evidence type="ECO:0000313" key="8">
    <source>
        <dbReference type="Proteomes" id="UP000584374"/>
    </source>
</evidence>
<dbReference type="InterPro" id="IPR007197">
    <property type="entry name" value="rSAM"/>
</dbReference>
<dbReference type="GO" id="GO:0004748">
    <property type="term" value="F:ribonucleoside-diphosphate reductase activity, thioredoxin disulfide as acceptor"/>
    <property type="evidence" value="ECO:0007669"/>
    <property type="project" value="TreeGrafter"/>
</dbReference>
<dbReference type="InterPro" id="IPR012837">
    <property type="entry name" value="NrdG"/>
</dbReference>
<dbReference type="PANTHER" id="PTHR30352">
    <property type="entry name" value="PYRUVATE FORMATE-LYASE-ACTIVATING ENZYME"/>
    <property type="match status" value="1"/>
</dbReference>
<evidence type="ECO:0000313" key="7">
    <source>
        <dbReference type="EMBL" id="MBB5152870.1"/>
    </source>
</evidence>
<keyword evidence="4" id="KW-0479">Metal-binding</keyword>
<evidence type="ECO:0000256" key="2">
    <source>
        <dbReference type="ARBA" id="ARBA00022485"/>
    </source>
</evidence>
<evidence type="ECO:0000256" key="1">
    <source>
        <dbReference type="ARBA" id="ARBA00001966"/>
    </source>
</evidence>
<evidence type="ECO:0000256" key="3">
    <source>
        <dbReference type="ARBA" id="ARBA00022691"/>
    </source>
</evidence>
<dbReference type="RefSeq" id="WP_184722871.1">
    <property type="nucleotide sequence ID" value="NZ_JACHIW010000001.1"/>
</dbReference>
<dbReference type="InterPro" id="IPR058240">
    <property type="entry name" value="rSAM_sf"/>
</dbReference>
<gene>
    <name evidence="7" type="ORF">BJ970_000404</name>
</gene>
<dbReference type="Pfam" id="PF13353">
    <property type="entry name" value="Fer4_12"/>
    <property type="match status" value="1"/>
</dbReference>
<evidence type="ECO:0000256" key="5">
    <source>
        <dbReference type="ARBA" id="ARBA00023004"/>
    </source>
</evidence>
<dbReference type="Proteomes" id="UP000584374">
    <property type="component" value="Unassembled WGS sequence"/>
</dbReference>
<reference evidence="7 8" key="1">
    <citation type="submission" date="2020-08" db="EMBL/GenBank/DDBJ databases">
        <title>Sequencing the genomes of 1000 actinobacteria strains.</title>
        <authorList>
            <person name="Klenk H.-P."/>
        </authorList>
    </citation>
    <scope>NUCLEOTIDE SEQUENCE [LARGE SCALE GENOMIC DNA]</scope>
    <source>
        <strain evidence="7 8">DSM 45584</strain>
    </source>
</reference>
<dbReference type="PANTHER" id="PTHR30352:SF2">
    <property type="entry name" value="ANAEROBIC RIBONUCLEOSIDE-TRIPHOSPHATE REDUCTASE-ACTIVATING PROTEIN"/>
    <property type="match status" value="1"/>
</dbReference>
<keyword evidence="2" id="KW-0004">4Fe-4S</keyword>
<dbReference type="GO" id="GO:0051539">
    <property type="term" value="F:4 iron, 4 sulfur cluster binding"/>
    <property type="evidence" value="ECO:0007669"/>
    <property type="project" value="UniProtKB-KW"/>
</dbReference>
<comment type="cofactor">
    <cofactor evidence="1">
        <name>[4Fe-4S] cluster</name>
        <dbReference type="ChEBI" id="CHEBI:49883"/>
    </cofactor>
</comment>
<dbReference type="InterPro" id="IPR034457">
    <property type="entry name" value="Organic_radical-activating"/>
</dbReference>
<keyword evidence="8" id="KW-1185">Reference proteome</keyword>
<dbReference type="SFLD" id="SFLDS00029">
    <property type="entry name" value="Radical_SAM"/>
    <property type="match status" value="1"/>
</dbReference>
<accession>A0A840PYN2</accession>
<keyword evidence="7" id="KW-0560">Oxidoreductase</keyword>
<keyword evidence="5" id="KW-0408">Iron</keyword>
<proteinExistence type="predicted"/>
<keyword evidence="6" id="KW-0411">Iron-sulfur</keyword>
<evidence type="ECO:0000256" key="6">
    <source>
        <dbReference type="ARBA" id="ARBA00023014"/>
    </source>
</evidence>
<sequence length="221" mass="23330">MHILNVAATCVGTRSLGPGLRAVVWVQGCPFSCRECVAPEWIPDRPARQVDVPTLAGELLTQDVAGLTFSGGEPMVQAAGLAALARTVRAERDVSLICFTGYTLPRLRSRPPGPGVADLLAEVDVLIDGRYVAARDNGRGLRGSTNQVVHHLTDRLAGSGYDFENRTRSVEIRLGDGDMALVGVPPPGLLATLDRVFDAAVTALATQEPGNSPTAARSAEH</sequence>
<dbReference type="GO" id="GO:0046872">
    <property type="term" value="F:metal ion binding"/>
    <property type="evidence" value="ECO:0007669"/>
    <property type="project" value="UniProtKB-KW"/>
</dbReference>
<name>A0A840PYN2_9PSEU</name>
<dbReference type="SFLD" id="SFLDG01066">
    <property type="entry name" value="organic_radical-activating_enz"/>
    <property type="match status" value="1"/>
</dbReference>
<dbReference type="SUPFAM" id="SSF102114">
    <property type="entry name" value="Radical SAM enzymes"/>
    <property type="match status" value="1"/>
</dbReference>